<keyword evidence="2 4" id="KW-0863">Zinc-finger</keyword>
<dbReference type="InterPro" id="IPR013083">
    <property type="entry name" value="Znf_RING/FYVE/PHD"/>
</dbReference>
<dbReference type="PROSITE" id="PS50848">
    <property type="entry name" value="START"/>
    <property type="match status" value="1"/>
</dbReference>
<reference evidence="8" key="2">
    <citation type="submission" date="2011-02" db="EMBL/GenBank/DDBJ databases">
        <authorList>
            <person name="MacLean D."/>
        </authorList>
    </citation>
    <scope>NUCLEOTIDE SEQUENCE</scope>
</reference>
<dbReference type="Gene3D" id="3.30.530.20">
    <property type="match status" value="1"/>
</dbReference>
<evidence type="ECO:0000256" key="1">
    <source>
        <dbReference type="ARBA" id="ARBA00022723"/>
    </source>
</evidence>
<evidence type="ECO:0000259" key="6">
    <source>
        <dbReference type="PROSITE" id="PS50178"/>
    </source>
</evidence>
<evidence type="ECO:0000256" key="2">
    <source>
        <dbReference type="ARBA" id="ARBA00022771"/>
    </source>
</evidence>
<feature type="compositionally biased region" description="Polar residues" evidence="5">
    <location>
        <begin position="762"/>
        <end position="776"/>
    </location>
</feature>
<feature type="region of interest" description="Disordered" evidence="5">
    <location>
        <begin position="431"/>
        <end position="453"/>
    </location>
</feature>
<dbReference type="Gene3D" id="3.30.40.10">
    <property type="entry name" value="Zinc/RING finger domain, C3HC4 (zinc finger)"/>
    <property type="match status" value="1"/>
</dbReference>
<dbReference type="SUPFAM" id="SSF57903">
    <property type="entry name" value="FYVE/PHD zinc finger"/>
    <property type="match status" value="1"/>
</dbReference>
<accession>F0WEV3</accession>
<dbReference type="Pfam" id="PF01363">
    <property type="entry name" value="FYVE"/>
    <property type="match status" value="1"/>
</dbReference>
<dbReference type="InterPro" id="IPR017455">
    <property type="entry name" value="Znf_FYVE-rel"/>
</dbReference>
<dbReference type="InterPro" id="IPR000306">
    <property type="entry name" value="Znf_FYVE"/>
</dbReference>
<dbReference type="SUPFAM" id="SSF55961">
    <property type="entry name" value="Bet v1-like"/>
    <property type="match status" value="1"/>
</dbReference>
<sequence length="989" mass="112228">MSEGASLHCASNVVNNNNKIGPTKKNPHLPLPENYFQPPALSQEEKKYLITLAKRACKEVVRYSRPCQGPVQWIHLCAEEGGVEVYQGVDQTSRLSVHSGSIKNRNLTYLRGVAKVYATIDEIADFFKLDTPEKIKSYQQTIASETLDDQTLYNLALPTPRNPYHYVGVKWSAIESPSRLARNRDFSYIECHDEFMDTTGNRRGWVRSLHSIRLPCCPSLEKSHGLVRGSMYRSGYIFLEVQGQPNIVEVIHTLHIDLKGNAPSWLQVQAMRRRIRDIAAINQYFQLQRVLQGHLIGDLELPFKKDVVQCQLCSLSFGLFHRRWQCRKCGLKICTTCSEHFQVNYAGTGTKKVRICRHCVDTGKRSRRLFPVGFSKKKYLTQDFVLRMHQNKACTQSARSLQLPCINSSPAMPTRHMGLASRYSHGLYHDHHENRTQNRPGNTNTATTKKNAGSGFAHSYNGSDEFLQEHEINEILESKRLQNDFETKQRDKHVKMKLFANKQAASFSRNGSRQIKNVSFSSSGFTPPAPLNVLIASESTPLAKSSASLRTSGPRADSTGMASFQNIGKKSFFSRYDFEDEQFRDLEDGEDVFASMQSIKTDRLRGDGELGEIPSGSKDFDIALSPSNTTHLLETSFQDQDHAPSSLGTSLYYQHTRGDIIDSQYEPNWTSSSRTEGFEERFRNENIGCDAARVAAQAFTLKETEDAAIRMALAAMKLFEKENDGELQVPPVTRQAALSKMTEMYRQKFQRDVCSSQFRASSRPSQFSCDTTQESKNGSDRACSDTQEPLDLSQLENRTTDEHHYFRMRSHTRPMRSGPFRSNDSGLQWQGTSSCSNCFSNMESNWREMKASDLKDSIPTTVSTASKSDYETQADYELYTSRDDSLVEIKDVNDSSLISERNSAKNMQPSDLRSDMEQKPALTSAREQRTEQKRHHPRFSATFIASSKEVKREGNPFYFSRIPGEPISQQELDKLRESLLQLMSECMSE</sequence>
<evidence type="ECO:0000256" key="4">
    <source>
        <dbReference type="PROSITE-ProRule" id="PRU00091"/>
    </source>
</evidence>
<dbReference type="GO" id="GO:0008270">
    <property type="term" value="F:zinc ion binding"/>
    <property type="evidence" value="ECO:0007669"/>
    <property type="project" value="UniProtKB-KW"/>
</dbReference>
<dbReference type="PROSITE" id="PS50178">
    <property type="entry name" value="ZF_FYVE"/>
    <property type="match status" value="1"/>
</dbReference>
<feature type="compositionally biased region" description="Low complexity" evidence="5">
    <location>
        <begin position="442"/>
        <end position="452"/>
    </location>
</feature>
<dbReference type="AlphaFoldDB" id="F0WEV3"/>
<dbReference type="InterPro" id="IPR052727">
    <property type="entry name" value="Rab4/Rab5_effector"/>
</dbReference>
<feature type="region of interest" description="Disordered" evidence="5">
    <location>
        <begin position="899"/>
        <end position="937"/>
    </location>
</feature>
<dbReference type="CDD" id="cd00065">
    <property type="entry name" value="FYVE_like_SF"/>
    <property type="match status" value="1"/>
</dbReference>
<dbReference type="EMBL" id="FR824123">
    <property type="protein sequence ID" value="CCA19735.1"/>
    <property type="molecule type" value="Genomic_DNA"/>
</dbReference>
<feature type="domain" description="START" evidence="7">
    <location>
        <begin position="180"/>
        <end position="266"/>
    </location>
</feature>
<dbReference type="InterPro" id="IPR002913">
    <property type="entry name" value="START_lipid-bd_dom"/>
</dbReference>
<evidence type="ECO:0000259" key="7">
    <source>
        <dbReference type="PROSITE" id="PS50848"/>
    </source>
</evidence>
<keyword evidence="3" id="KW-0862">Zinc</keyword>
<dbReference type="SMART" id="SM00064">
    <property type="entry name" value="FYVE"/>
    <property type="match status" value="1"/>
</dbReference>
<name>F0WEV3_9STRA</name>
<dbReference type="Pfam" id="PF01852">
    <property type="entry name" value="START"/>
    <property type="match status" value="1"/>
</dbReference>
<protein>
    <submittedName>
        <fullName evidence="8">Uncharacterized protein AlNc14C78G5152</fullName>
    </submittedName>
</protein>
<reference evidence="8" key="1">
    <citation type="journal article" date="2011" name="PLoS Biol.">
        <title>Gene gain and loss during evolution of obligate parasitism in the white rust pathogen of Arabidopsis thaliana.</title>
        <authorList>
            <person name="Kemen E."/>
            <person name="Gardiner A."/>
            <person name="Schultz-Larsen T."/>
            <person name="Kemen A.C."/>
            <person name="Balmuth A.L."/>
            <person name="Robert-Seilaniantz A."/>
            <person name="Bailey K."/>
            <person name="Holub E."/>
            <person name="Studholme D.J."/>
            <person name="Maclean D."/>
            <person name="Jones J.D."/>
        </authorList>
    </citation>
    <scope>NUCLEOTIDE SEQUENCE</scope>
</reference>
<feature type="domain" description="FYVE-type" evidence="6">
    <location>
        <begin position="304"/>
        <end position="364"/>
    </location>
</feature>
<evidence type="ECO:0000256" key="3">
    <source>
        <dbReference type="ARBA" id="ARBA00022833"/>
    </source>
</evidence>
<dbReference type="InterPro" id="IPR011011">
    <property type="entry name" value="Znf_FYVE_PHD"/>
</dbReference>
<dbReference type="HOGENOM" id="CLU_301963_0_0_1"/>
<feature type="region of interest" description="Disordered" evidence="5">
    <location>
        <begin position="762"/>
        <end position="801"/>
    </location>
</feature>
<evidence type="ECO:0000256" key="5">
    <source>
        <dbReference type="SAM" id="MobiDB-lite"/>
    </source>
</evidence>
<keyword evidence="1" id="KW-0479">Metal-binding</keyword>
<organism evidence="8">
    <name type="scientific">Albugo laibachii Nc14</name>
    <dbReference type="NCBI Taxonomy" id="890382"/>
    <lineage>
        <taxon>Eukaryota</taxon>
        <taxon>Sar</taxon>
        <taxon>Stramenopiles</taxon>
        <taxon>Oomycota</taxon>
        <taxon>Peronosporomycetes</taxon>
        <taxon>Albuginales</taxon>
        <taxon>Albuginaceae</taxon>
        <taxon>Albugo</taxon>
    </lineage>
</organism>
<dbReference type="InterPro" id="IPR023393">
    <property type="entry name" value="START-like_dom_sf"/>
</dbReference>
<dbReference type="PANTHER" id="PTHR13510:SF44">
    <property type="entry name" value="RABENOSYN-5"/>
    <property type="match status" value="1"/>
</dbReference>
<dbReference type="PANTHER" id="PTHR13510">
    <property type="entry name" value="FYVE-FINGER-CONTAINING RAB5 EFFECTOR PROTEIN RABENOSYN-5-RELATED"/>
    <property type="match status" value="1"/>
</dbReference>
<gene>
    <name evidence="8" type="primary">AlNc14C78G5152</name>
    <name evidence="8" type="ORF">ALNC14_058780</name>
</gene>
<feature type="compositionally biased region" description="Polar residues" evidence="5">
    <location>
        <begin position="899"/>
        <end position="911"/>
    </location>
</feature>
<evidence type="ECO:0000313" key="8">
    <source>
        <dbReference type="EMBL" id="CCA19735.1"/>
    </source>
</evidence>
<proteinExistence type="predicted"/>
<dbReference type="GO" id="GO:0008289">
    <property type="term" value="F:lipid binding"/>
    <property type="evidence" value="ECO:0007669"/>
    <property type="project" value="InterPro"/>
</dbReference>